<dbReference type="EC" id="3.5.1.88" evidence="2"/>
<feature type="binding site" evidence="2">
    <location>
        <position position="138"/>
    </location>
    <ligand>
        <name>Fe cation</name>
        <dbReference type="ChEBI" id="CHEBI:24875"/>
    </ligand>
</feature>
<feature type="binding site" evidence="2">
    <location>
        <position position="92"/>
    </location>
    <ligand>
        <name>Fe cation</name>
        <dbReference type="ChEBI" id="CHEBI:24875"/>
    </ligand>
</feature>
<name>A0ABM7XEX9_9BACT</name>
<sequence length="185" mass="20691">MIREIVIWPDPVLKKVAKPVDAVDDGIRRLLDDMSETMYAADGVGLAAPQIGVDKRCIVIDTSPRQEGQKLIHLVNPVIVKAEGETTYTEGCLSIPGEAEDVDRFAKVWVRALDYSGKPFELECDELLAIAAQHEHDHLEGTLFVDHLSSLKRELIRRRMKKLKQDRAAEKAEDIKTAAKHKSAL</sequence>
<feature type="active site" evidence="2">
    <location>
        <position position="135"/>
    </location>
</feature>
<comment type="similarity">
    <text evidence="1 2">Belongs to the polypeptide deformylase family.</text>
</comment>
<dbReference type="PRINTS" id="PR01576">
    <property type="entry name" value="PDEFORMYLASE"/>
</dbReference>
<feature type="binding site" evidence="2">
    <location>
        <position position="134"/>
    </location>
    <ligand>
        <name>Fe cation</name>
        <dbReference type="ChEBI" id="CHEBI:24875"/>
    </ligand>
</feature>
<dbReference type="NCBIfam" id="NF001159">
    <property type="entry name" value="PRK00150.1-3"/>
    <property type="match status" value="1"/>
</dbReference>
<proteinExistence type="inferred from homology"/>
<evidence type="ECO:0000256" key="1">
    <source>
        <dbReference type="ARBA" id="ARBA00010759"/>
    </source>
</evidence>
<keyword evidence="4" id="KW-1185">Reference proteome</keyword>
<dbReference type="PIRSF" id="PIRSF004749">
    <property type="entry name" value="Pep_def"/>
    <property type="match status" value="1"/>
</dbReference>
<dbReference type="InterPro" id="IPR036821">
    <property type="entry name" value="Peptide_deformylase_sf"/>
</dbReference>
<gene>
    <name evidence="3" type="primary">def-1</name>
    <name evidence="2" type="synonym">def</name>
    <name evidence="3" type="ORF">AMPC_35600</name>
</gene>
<dbReference type="NCBIfam" id="TIGR00079">
    <property type="entry name" value="pept_deformyl"/>
    <property type="match status" value="1"/>
</dbReference>
<evidence type="ECO:0000256" key="2">
    <source>
        <dbReference type="HAMAP-Rule" id="MF_00163"/>
    </source>
</evidence>
<dbReference type="PANTHER" id="PTHR10458:SF22">
    <property type="entry name" value="PEPTIDE DEFORMYLASE"/>
    <property type="match status" value="1"/>
</dbReference>
<keyword evidence="2" id="KW-0479">Metal-binding</keyword>
<keyword evidence="2" id="KW-0648">Protein biosynthesis</keyword>
<dbReference type="PANTHER" id="PTHR10458">
    <property type="entry name" value="PEPTIDE DEFORMYLASE"/>
    <property type="match status" value="1"/>
</dbReference>
<keyword evidence="2" id="KW-0408">Iron</keyword>
<evidence type="ECO:0000313" key="4">
    <source>
        <dbReference type="Proteomes" id="UP001162734"/>
    </source>
</evidence>
<dbReference type="Pfam" id="PF01327">
    <property type="entry name" value="Pep_deformylase"/>
    <property type="match status" value="1"/>
</dbReference>
<comment type="catalytic activity">
    <reaction evidence="2">
        <text>N-terminal N-formyl-L-methionyl-[peptide] + H2O = N-terminal L-methionyl-[peptide] + formate</text>
        <dbReference type="Rhea" id="RHEA:24420"/>
        <dbReference type="Rhea" id="RHEA-COMP:10639"/>
        <dbReference type="Rhea" id="RHEA-COMP:10640"/>
        <dbReference type="ChEBI" id="CHEBI:15377"/>
        <dbReference type="ChEBI" id="CHEBI:15740"/>
        <dbReference type="ChEBI" id="CHEBI:49298"/>
        <dbReference type="ChEBI" id="CHEBI:64731"/>
        <dbReference type="EC" id="3.5.1.88"/>
    </reaction>
</comment>
<dbReference type="CDD" id="cd00487">
    <property type="entry name" value="Pep_deformylase"/>
    <property type="match status" value="1"/>
</dbReference>
<dbReference type="SUPFAM" id="SSF56420">
    <property type="entry name" value="Peptide deformylase"/>
    <property type="match status" value="1"/>
</dbReference>
<comment type="function">
    <text evidence="2">Removes the formyl group from the N-terminal Met of newly synthesized proteins. Requires at least a dipeptide for an efficient rate of reaction. N-terminal L-methionine is a prerequisite for activity but the enzyme has broad specificity at other positions.</text>
</comment>
<dbReference type="HAMAP" id="MF_00163">
    <property type="entry name" value="Pep_deformylase"/>
    <property type="match status" value="1"/>
</dbReference>
<dbReference type="EMBL" id="AP025592">
    <property type="protein sequence ID" value="BDG10447.1"/>
    <property type="molecule type" value="Genomic_DNA"/>
</dbReference>
<dbReference type="InterPro" id="IPR023635">
    <property type="entry name" value="Peptide_deformylase"/>
</dbReference>
<comment type="cofactor">
    <cofactor evidence="2">
        <name>Fe(2+)</name>
        <dbReference type="ChEBI" id="CHEBI:29033"/>
    </cofactor>
    <text evidence="2">Binds 1 Fe(2+) ion.</text>
</comment>
<dbReference type="Proteomes" id="UP001162734">
    <property type="component" value="Chromosome"/>
</dbReference>
<accession>A0ABM7XEX9</accession>
<dbReference type="Gene3D" id="3.90.45.10">
    <property type="entry name" value="Peptide deformylase"/>
    <property type="match status" value="1"/>
</dbReference>
<organism evidence="3 4">
    <name type="scientific">Anaeromyxobacter paludicola</name>
    <dbReference type="NCBI Taxonomy" id="2918171"/>
    <lineage>
        <taxon>Bacteria</taxon>
        <taxon>Pseudomonadati</taxon>
        <taxon>Myxococcota</taxon>
        <taxon>Myxococcia</taxon>
        <taxon>Myxococcales</taxon>
        <taxon>Cystobacterineae</taxon>
        <taxon>Anaeromyxobacteraceae</taxon>
        <taxon>Anaeromyxobacter</taxon>
    </lineage>
</organism>
<reference evidence="4" key="1">
    <citation type="journal article" date="2022" name="Int. J. Syst. Evol. Microbiol.">
        <title>Anaeromyxobacter oryzae sp. nov., Anaeromyxobacter diazotrophicus sp. nov. and Anaeromyxobacter paludicola sp. nov., isolated from paddy soils.</title>
        <authorList>
            <person name="Itoh H."/>
            <person name="Xu Z."/>
            <person name="Mise K."/>
            <person name="Masuda Y."/>
            <person name="Ushijima N."/>
            <person name="Hayakawa C."/>
            <person name="Shiratori Y."/>
            <person name="Senoo K."/>
        </authorList>
    </citation>
    <scope>NUCLEOTIDE SEQUENCE [LARGE SCALE GENOMIC DNA]</scope>
    <source>
        <strain evidence="4">Red630</strain>
    </source>
</reference>
<evidence type="ECO:0000313" key="3">
    <source>
        <dbReference type="EMBL" id="BDG10447.1"/>
    </source>
</evidence>
<keyword evidence="2" id="KW-0378">Hydrolase</keyword>
<protein>
    <recommendedName>
        <fullName evidence="2">Peptide deformylase</fullName>
        <shortName evidence="2">PDF</shortName>
        <ecNumber evidence="2">3.5.1.88</ecNumber>
    </recommendedName>
    <alternativeName>
        <fullName evidence="2">Polypeptide deformylase</fullName>
    </alternativeName>
</protein>
<dbReference type="RefSeq" id="WP_248342935.1">
    <property type="nucleotide sequence ID" value="NZ_AP025592.1"/>
</dbReference>